<proteinExistence type="predicted"/>
<organism evidence="1">
    <name type="scientific">mine drainage metagenome</name>
    <dbReference type="NCBI Taxonomy" id="410659"/>
    <lineage>
        <taxon>unclassified sequences</taxon>
        <taxon>metagenomes</taxon>
        <taxon>ecological metagenomes</taxon>
    </lineage>
</organism>
<dbReference type="EMBL" id="MLJW01003027">
    <property type="protein sequence ID" value="OIQ73038.1"/>
    <property type="molecule type" value="Genomic_DNA"/>
</dbReference>
<dbReference type="AlphaFoldDB" id="A0A1J5PN96"/>
<accession>A0A1J5PN96</accession>
<sequence length="66" mass="7316">MDSILHEARSLRYFPGEGDFGVKDILSCLPNTLTYALEIPGDALAAEIGFEEYARRALQTAQKNLD</sequence>
<dbReference type="InterPro" id="IPR036237">
    <property type="entry name" value="Xyl_isomerase-like_sf"/>
</dbReference>
<gene>
    <name evidence="1" type="ORF">GALL_453290</name>
</gene>
<dbReference type="Gene3D" id="3.20.20.150">
    <property type="entry name" value="Divalent-metal-dependent TIM barrel enzymes"/>
    <property type="match status" value="1"/>
</dbReference>
<evidence type="ECO:0000313" key="1">
    <source>
        <dbReference type="EMBL" id="OIQ73038.1"/>
    </source>
</evidence>
<name>A0A1J5PN96_9ZZZZ</name>
<reference evidence="1" key="1">
    <citation type="submission" date="2016-10" db="EMBL/GenBank/DDBJ databases">
        <title>Sequence of Gallionella enrichment culture.</title>
        <authorList>
            <person name="Poehlein A."/>
            <person name="Muehling M."/>
            <person name="Daniel R."/>
        </authorList>
    </citation>
    <scope>NUCLEOTIDE SEQUENCE</scope>
</reference>
<dbReference type="SUPFAM" id="SSF51658">
    <property type="entry name" value="Xylose isomerase-like"/>
    <property type="match status" value="1"/>
</dbReference>
<protein>
    <submittedName>
        <fullName evidence="1">Uncharacterized protein</fullName>
    </submittedName>
</protein>
<comment type="caution">
    <text evidence="1">The sequence shown here is derived from an EMBL/GenBank/DDBJ whole genome shotgun (WGS) entry which is preliminary data.</text>
</comment>